<protein>
    <recommendedName>
        <fullName evidence="2">Methyltransferase FkbM domain-containing protein</fullName>
    </recommendedName>
</protein>
<sequence length="252" mass="26979">MVLRVMEQLGPQGQIFVDLGSNLGWFALAVAAQGHRAVAVEPWGRNLRKLRAGVSLNGLAGLVRVVGVAASDAHRDGVCIGSGDDENAANGHLQMDANMEDEGGGGGGGGACADEDSVPTAPLDALLRGAGGQGGESFPPVAAMKIDLEHHEVEAVRGARELFLDPEARPCVVYAETFVDVIAASHPEEHSQSEYHVFFEIMVKEYGYSTYLENGAFLDHNILSSKENVIWKVETEFVFKRNPPDPRCVVLD</sequence>
<dbReference type="Gene3D" id="3.40.50.150">
    <property type="entry name" value="Vaccinia Virus protein VP39"/>
    <property type="match status" value="1"/>
</dbReference>
<dbReference type="InterPro" id="IPR006342">
    <property type="entry name" value="FkbM_mtfrase"/>
</dbReference>
<dbReference type="InterPro" id="IPR029063">
    <property type="entry name" value="SAM-dependent_MTases_sf"/>
</dbReference>
<gene>
    <name evidence="1" type="ORF">HAKA00212_LOCUS21352</name>
</gene>
<proteinExistence type="predicted"/>
<evidence type="ECO:0008006" key="2">
    <source>
        <dbReference type="Google" id="ProtNLM"/>
    </source>
</evidence>
<accession>A0A7S3Y6I6</accession>
<evidence type="ECO:0000313" key="1">
    <source>
        <dbReference type="EMBL" id="CAE0642495.1"/>
    </source>
</evidence>
<dbReference type="InterPro" id="IPR052514">
    <property type="entry name" value="SAM-dependent_MTase"/>
</dbReference>
<name>A0A7S3Y6I6_HETAK</name>
<dbReference type="EMBL" id="HBIU01047885">
    <property type="protein sequence ID" value="CAE0642495.1"/>
    <property type="molecule type" value="Transcribed_RNA"/>
</dbReference>
<dbReference type="PANTHER" id="PTHR34203:SF15">
    <property type="entry name" value="SLL1173 PROTEIN"/>
    <property type="match status" value="1"/>
</dbReference>
<organism evidence="1">
    <name type="scientific">Heterosigma akashiwo</name>
    <name type="common">Chromophytic alga</name>
    <name type="synonym">Heterosigma carterae</name>
    <dbReference type="NCBI Taxonomy" id="2829"/>
    <lineage>
        <taxon>Eukaryota</taxon>
        <taxon>Sar</taxon>
        <taxon>Stramenopiles</taxon>
        <taxon>Ochrophyta</taxon>
        <taxon>Raphidophyceae</taxon>
        <taxon>Chattonellales</taxon>
        <taxon>Chattonellaceae</taxon>
        <taxon>Heterosigma</taxon>
    </lineage>
</organism>
<dbReference type="AlphaFoldDB" id="A0A7S3Y6I6"/>
<dbReference type="NCBIfam" id="TIGR01444">
    <property type="entry name" value="fkbM_fam"/>
    <property type="match status" value="1"/>
</dbReference>
<reference evidence="1" key="1">
    <citation type="submission" date="2021-01" db="EMBL/GenBank/DDBJ databases">
        <authorList>
            <person name="Corre E."/>
            <person name="Pelletier E."/>
            <person name="Niang G."/>
            <person name="Scheremetjew M."/>
            <person name="Finn R."/>
            <person name="Kale V."/>
            <person name="Holt S."/>
            <person name="Cochrane G."/>
            <person name="Meng A."/>
            <person name="Brown T."/>
            <person name="Cohen L."/>
        </authorList>
    </citation>
    <scope>NUCLEOTIDE SEQUENCE</scope>
    <source>
        <strain evidence="1">CCMP3107</strain>
    </source>
</reference>
<dbReference type="PANTHER" id="PTHR34203">
    <property type="entry name" value="METHYLTRANSFERASE, FKBM FAMILY PROTEIN"/>
    <property type="match status" value="1"/>
</dbReference>
<dbReference type="SUPFAM" id="SSF53335">
    <property type="entry name" value="S-adenosyl-L-methionine-dependent methyltransferases"/>
    <property type="match status" value="1"/>
</dbReference>